<feature type="transmembrane region" description="Helical" evidence="11">
    <location>
        <begin position="23"/>
        <end position="49"/>
    </location>
</feature>
<dbReference type="InterPro" id="IPR000276">
    <property type="entry name" value="GPCR_Rhodpsn"/>
</dbReference>
<keyword evidence="14" id="KW-1185">Reference proteome</keyword>
<comment type="caution">
    <text evidence="13">The sequence shown here is derived from an EMBL/GenBank/DDBJ whole genome shotgun (WGS) entry which is preliminary data.</text>
</comment>
<evidence type="ECO:0000256" key="4">
    <source>
        <dbReference type="ARBA" id="ARBA00022725"/>
    </source>
</evidence>
<keyword evidence="3 10" id="KW-0812">Transmembrane</keyword>
<keyword evidence="8 10" id="KW-0675">Receptor</keyword>
<evidence type="ECO:0000256" key="7">
    <source>
        <dbReference type="ARBA" id="ARBA00023136"/>
    </source>
</evidence>
<name>A0ABN9HIX8_9NEOB</name>
<accession>A0ABN9HIX8</accession>
<feature type="transmembrane region" description="Helical" evidence="11">
    <location>
        <begin position="235"/>
        <end position="259"/>
    </location>
</feature>
<feature type="transmembrane region" description="Helical" evidence="11">
    <location>
        <begin position="193"/>
        <end position="214"/>
    </location>
</feature>
<dbReference type="PROSITE" id="PS00237">
    <property type="entry name" value="G_PROTEIN_RECEP_F1_1"/>
    <property type="match status" value="1"/>
</dbReference>
<feature type="transmembrane region" description="Helical" evidence="11">
    <location>
        <begin position="139"/>
        <end position="161"/>
    </location>
</feature>
<dbReference type="SUPFAM" id="SSF81321">
    <property type="entry name" value="Family A G protein-coupled receptor-like"/>
    <property type="match status" value="1"/>
</dbReference>
<keyword evidence="4 11" id="KW-0552">Olfaction</keyword>
<sequence length="311" mass="35575">MENKTQPIDFYIIAISKNGRSLFLLFTTFLLLYLISLLWNMVIFAVIFLDGHLQKPMYFFLCNLSSVDILYVSIAVPKLLDIIKTGNNKVSFIACYTQMYCFMSLACTEIFLLTTMSYDRYIAICRPLHYTLIMHKRMCNLLVVGCWTSGFSNSLFVTIFASRLSFCGSTNLNQFFCDIKTLTKISCGDKKDFQTMIFIEALLVGFCPFVLILMSYTKIISNILKMKSVGQRKKAFSTCTSHLTVLLLFYGTLLCMYMIPPSESSEQLDQVFSVFYLAVTPTLNPLIYSLRNKDINIAILNILLMPKSCMQ</sequence>
<evidence type="ECO:0000256" key="3">
    <source>
        <dbReference type="ARBA" id="ARBA00022692"/>
    </source>
</evidence>
<dbReference type="PANTHER" id="PTHR26452">
    <property type="entry name" value="OLFACTORY RECEPTOR"/>
    <property type="match status" value="1"/>
</dbReference>
<gene>
    <name evidence="13" type="ORF">SPARVUS_LOCUS16181521</name>
</gene>
<keyword evidence="5 11" id="KW-1133">Transmembrane helix</keyword>
<dbReference type="EMBL" id="CATNWA010021206">
    <property type="protein sequence ID" value="CAI9621745.1"/>
    <property type="molecule type" value="Genomic_DNA"/>
</dbReference>
<dbReference type="PROSITE" id="PS50262">
    <property type="entry name" value="G_PROTEIN_RECEP_F1_2"/>
    <property type="match status" value="1"/>
</dbReference>
<evidence type="ECO:0000256" key="2">
    <source>
        <dbReference type="ARBA" id="ARBA00022475"/>
    </source>
</evidence>
<evidence type="ECO:0000256" key="10">
    <source>
        <dbReference type="RuleBase" id="RU000688"/>
    </source>
</evidence>
<evidence type="ECO:0000256" key="8">
    <source>
        <dbReference type="ARBA" id="ARBA00023170"/>
    </source>
</evidence>
<keyword evidence="11" id="KW-0716">Sensory transduction</keyword>
<evidence type="ECO:0000256" key="11">
    <source>
        <dbReference type="RuleBase" id="RU363047"/>
    </source>
</evidence>
<keyword evidence="2 11" id="KW-1003">Cell membrane</keyword>
<proteinExistence type="inferred from homology"/>
<dbReference type="Pfam" id="PF13853">
    <property type="entry name" value="7tm_4"/>
    <property type="match status" value="1"/>
</dbReference>
<feature type="transmembrane region" description="Helical" evidence="11">
    <location>
        <begin position="96"/>
        <end position="118"/>
    </location>
</feature>
<protein>
    <recommendedName>
        <fullName evidence="11">Olfactory receptor</fullName>
    </recommendedName>
</protein>
<feature type="transmembrane region" description="Helical" evidence="11">
    <location>
        <begin position="271"/>
        <end position="290"/>
    </location>
</feature>
<dbReference type="CDD" id="cd13954">
    <property type="entry name" value="7tmA_OR"/>
    <property type="match status" value="1"/>
</dbReference>
<evidence type="ECO:0000259" key="12">
    <source>
        <dbReference type="PROSITE" id="PS50262"/>
    </source>
</evidence>
<evidence type="ECO:0000313" key="14">
    <source>
        <dbReference type="Proteomes" id="UP001162483"/>
    </source>
</evidence>
<dbReference type="PRINTS" id="PR00237">
    <property type="entry name" value="GPCRRHODOPSN"/>
</dbReference>
<reference evidence="13" key="1">
    <citation type="submission" date="2023-05" db="EMBL/GenBank/DDBJ databases">
        <authorList>
            <person name="Stuckert A."/>
        </authorList>
    </citation>
    <scope>NUCLEOTIDE SEQUENCE</scope>
</reference>
<evidence type="ECO:0000256" key="6">
    <source>
        <dbReference type="ARBA" id="ARBA00023040"/>
    </source>
</evidence>
<comment type="similarity">
    <text evidence="10">Belongs to the G-protein coupled receptor 1 family.</text>
</comment>
<dbReference type="InterPro" id="IPR000725">
    <property type="entry name" value="Olfact_rcpt"/>
</dbReference>
<keyword evidence="7 11" id="KW-0472">Membrane</keyword>
<evidence type="ECO:0000313" key="13">
    <source>
        <dbReference type="EMBL" id="CAI9621745.1"/>
    </source>
</evidence>
<dbReference type="PRINTS" id="PR00245">
    <property type="entry name" value="OLFACTORYR"/>
</dbReference>
<evidence type="ECO:0000256" key="1">
    <source>
        <dbReference type="ARBA" id="ARBA00004651"/>
    </source>
</evidence>
<evidence type="ECO:0000256" key="5">
    <source>
        <dbReference type="ARBA" id="ARBA00022989"/>
    </source>
</evidence>
<dbReference type="InterPro" id="IPR017452">
    <property type="entry name" value="GPCR_Rhodpsn_7TM"/>
</dbReference>
<organism evidence="13 14">
    <name type="scientific">Staurois parvus</name>
    <dbReference type="NCBI Taxonomy" id="386267"/>
    <lineage>
        <taxon>Eukaryota</taxon>
        <taxon>Metazoa</taxon>
        <taxon>Chordata</taxon>
        <taxon>Craniata</taxon>
        <taxon>Vertebrata</taxon>
        <taxon>Euteleostomi</taxon>
        <taxon>Amphibia</taxon>
        <taxon>Batrachia</taxon>
        <taxon>Anura</taxon>
        <taxon>Neobatrachia</taxon>
        <taxon>Ranoidea</taxon>
        <taxon>Ranidae</taxon>
        <taxon>Staurois</taxon>
    </lineage>
</organism>
<comment type="subcellular location">
    <subcellularLocation>
        <location evidence="1 11">Cell membrane</location>
        <topology evidence="1 11">Multi-pass membrane protein</topology>
    </subcellularLocation>
</comment>
<feature type="domain" description="G-protein coupled receptors family 1 profile" evidence="12">
    <location>
        <begin position="39"/>
        <end position="288"/>
    </location>
</feature>
<keyword evidence="6 10" id="KW-0297">G-protein coupled receptor</keyword>
<evidence type="ECO:0000256" key="9">
    <source>
        <dbReference type="ARBA" id="ARBA00023224"/>
    </source>
</evidence>
<dbReference type="Proteomes" id="UP001162483">
    <property type="component" value="Unassembled WGS sequence"/>
</dbReference>
<dbReference type="InterPro" id="IPR050516">
    <property type="entry name" value="Olfactory_GPCR"/>
</dbReference>
<dbReference type="Gene3D" id="1.20.1070.10">
    <property type="entry name" value="Rhodopsin 7-helix transmembrane proteins"/>
    <property type="match status" value="1"/>
</dbReference>
<keyword evidence="9 10" id="KW-0807">Transducer</keyword>